<dbReference type="PANTHER" id="PTHR45618">
    <property type="entry name" value="MITOCHONDRIAL DICARBOXYLATE CARRIER-RELATED"/>
    <property type="match status" value="1"/>
</dbReference>
<evidence type="ECO:0000256" key="8">
    <source>
        <dbReference type="ARBA" id="ARBA00022989"/>
    </source>
</evidence>
<protein>
    <recommendedName>
        <fullName evidence="4">Mitochondrial thiamine pyrophosphate carrier 1</fullName>
    </recommendedName>
</protein>
<dbReference type="CGD" id="CAL0000170040">
    <property type="gene designation" value="Cd36_63600"/>
</dbReference>
<dbReference type="GO" id="GO:0016020">
    <property type="term" value="C:membrane"/>
    <property type="evidence" value="ECO:0007669"/>
    <property type="project" value="UniProtKB-SubCell"/>
</dbReference>
<dbReference type="eggNOG" id="KOG0759">
    <property type="taxonomic scope" value="Eukaryota"/>
</dbReference>
<dbReference type="InterPro" id="IPR023395">
    <property type="entry name" value="MCP_dom_sf"/>
</dbReference>
<comment type="function">
    <text evidence="1">Mitochondrial transporter that mediates uptake of thiamine pyrophosphate (ThPP) into mitochondria.</text>
</comment>
<feature type="repeat" description="Solcar" evidence="10">
    <location>
        <begin position="112"/>
        <end position="203"/>
    </location>
</feature>
<comment type="similarity">
    <text evidence="3 11">Belongs to the mitochondrial carrier (TC 2.A.29) family.</text>
</comment>
<evidence type="ECO:0000256" key="11">
    <source>
        <dbReference type="RuleBase" id="RU000488"/>
    </source>
</evidence>
<evidence type="ECO:0000256" key="2">
    <source>
        <dbReference type="ARBA" id="ARBA00004141"/>
    </source>
</evidence>
<dbReference type="Gene3D" id="1.50.40.10">
    <property type="entry name" value="Mitochondrial carrier domain"/>
    <property type="match status" value="1"/>
</dbReference>
<evidence type="ECO:0000256" key="5">
    <source>
        <dbReference type="ARBA" id="ARBA00022448"/>
    </source>
</evidence>
<dbReference type="GeneID" id="8048863"/>
<dbReference type="SUPFAM" id="SSF103506">
    <property type="entry name" value="Mitochondrial carrier"/>
    <property type="match status" value="1"/>
</dbReference>
<reference evidence="13 14" key="1">
    <citation type="journal article" date="2009" name="Genome Res.">
        <title>Comparative genomics of the fungal pathogens Candida dubliniensis and Candida albicans.</title>
        <authorList>
            <person name="Jackson A.P."/>
            <person name="Gamble J.A."/>
            <person name="Yeomans T."/>
            <person name="Moran G.P."/>
            <person name="Saunders D."/>
            <person name="Harris D."/>
            <person name="Aslett M."/>
            <person name="Barrell J.F."/>
            <person name="Butler G."/>
            <person name="Citiulo F."/>
            <person name="Coleman D.C."/>
            <person name="de Groot P.W.J."/>
            <person name="Goodwin T.J."/>
            <person name="Quail M.A."/>
            <person name="McQuillan J."/>
            <person name="Munro C.A."/>
            <person name="Pain A."/>
            <person name="Poulter R.T."/>
            <person name="Rajandream M.A."/>
            <person name="Renauld H."/>
            <person name="Spiering M.J."/>
            <person name="Tivey A."/>
            <person name="Gow N.A.R."/>
            <person name="Barrell B."/>
            <person name="Sullivan D.J."/>
            <person name="Berriman M."/>
        </authorList>
    </citation>
    <scope>NUCLEOTIDE SEQUENCE [LARGE SCALE GENOMIC DNA]</scope>
    <source>
        <strain evidence="14">CD36 / ATCC MYA-646 / CBS 7987 / NCPF 3949 / NRRL Y-17841</strain>
    </source>
</reference>
<dbReference type="FunFam" id="1.50.40.10:FF:000107">
    <property type="entry name" value="Mitochondrial dicarboxylate carrier"/>
    <property type="match status" value="1"/>
</dbReference>
<keyword evidence="5 11" id="KW-0813">Transport</keyword>
<evidence type="ECO:0000256" key="4">
    <source>
        <dbReference type="ARBA" id="ARBA00021935"/>
    </source>
</evidence>
<name>B9WJ21_CANDC</name>
<keyword evidence="14" id="KW-1185">Reference proteome</keyword>
<keyword evidence="8" id="KW-1133">Transmembrane helix</keyword>
<dbReference type="PROSITE" id="PS51257">
    <property type="entry name" value="PROKAR_LIPOPROTEIN"/>
    <property type="match status" value="1"/>
</dbReference>
<organism evidence="13 14">
    <name type="scientific">Candida dubliniensis (strain CD36 / ATCC MYA-646 / CBS 7987 / NCPF 3949 / NRRL Y-17841)</name>
    <name type="common">Yeast</name>
    <dbReference type="NCBI Taxonomy" id="573826"/>
    <lineage>
        <taxon>Eukaryota</taxon>
        <taxon>Fungi</taxon>
        <taxon>Dikarya</taxon>
        <taxon>Ascomycota</taxon>
        <taxon>Saccharomycotina</taxon>
        <taxon>Pichiomycetes</taxon>
        <taxon>Debaryomycetaceae</taxon>
        <taxon>Candida/Lodderomyces clade</taxon>
        <taxon>Candida</taxon>
    </lineage>
</organism>
<dbReference type="RefSeq" id="XP_002421083.1">
    <property type="nucleotide sequence ID" value="XM_002421038.1"/>
</dbReference>
<feature type="repeat" description="Solcar" evidence="10">
    <location>
        <begin position="213"/>
        <end position="302"/>
    </location>
</feature>
<dbReference type="VEuPathDB" id="FungiDB:CD36_63600"/>
<dbReference type="OrthoDB" id="448427at2759"/>
<dbReference type="InterPro" id="IPR018108">
    <property type="entry name" value="MCP_transmembrane"/>
</dbReference>
<evidence type="ECO:0000256" key="10">
    <source>
        <dbReference type="PROSITE-ProRule" id="PRU00282"/>
    </source>
</evidence>
<proteinExistence type="inferred from homology"/>
<evidence type="ECO:0000256" key="6">
    <source>
        <dbReference type="ARBA" id="ARBA00022692"/>
    </source>
</evidence>
<evidence type="ECO:0000256" key="1">
    <source>
        <dbReference type="ARBA" id="ARBA00002238"/>
    </source>
</evidence>
<keyword evidence="7" id="KW-0677">Repeat</keyword>
<feature type="repeat" description="Solcar" evidence="10">
    <location>
        <begin position="6"/>
        <end position="90"/>
    </location>
</feature>
<sequence>MSKPQTKIQYPFWYGGAASMAACLVTHPLDLAKVRLQTATKPGQSLLSMIYQIITKEGFFKIYSGLTASLLRQATYSTTRFGVYEFLKEQYMEMKSKTFHNDNNNNGIMEKPSTAILLPMSMISGALGGLIGNPSDVVNIRMQNDSTLPINQRRNYRNAFDGIYKICQQEGINSLFRGLTPNLIRGILMTASQVVTYDIAKSILVDQIHLDPSKKSTHFSASLIAGLVATTVCSPADVVKTRIMNSKTTSTSNGGGNAISILKNAVKHEGIGFMFRGWLPSFIRLGPHTIVTFLVLEQLRKFKLGMNQSS</sequence>
<dbReference type="PROSITE" id="PS50920">
    <property type="entry name" value="SOLCAR"/>
    <property type="match status" value="3"/>
</dbReference>
<dbReference type="Pfam" id="PF00153">
    <property type="entry name" value="Mito_carr"/>
    <property type="match status" value="3"/>
</dbReference>
<dbReference type="Proteomes" id="UP000002605">
    <property type="component" value="Chromosome 6"/>
</dbReference>
<evidence type="ECO:0000256" key="3">
    <source>
        <dbReference type="ARBA" id="ARBA00006375"/>
    </source>
</evidence>
<accession>B9WJ21</accession>
<evidence type="ECO:0000313" key="14">
    <source>
        <dbReference type="Proteomes" id="UP000002605"/>
    </source>
</evidence>
<dbReference type="HOGENOM" id="CLU_015166_14_1_1"/>
<dbReference type="AlphaFoldDB" id="B9WJ21"/>
<evidence type="ECO:0000313" key="12">
    <source>
        <dbReference type="CGD" id="CAL0000170040"/>
    </source>
</evidence>
<dbReference type="EMBL" id="FM992693">
    <property type="protein sequence ID" value="CAX41240.1"/>
    <property type="molecule type" value="Genomic_DNA"/>
</dbReference>
<evidence type="ECO:0000313" key="13">
    <source>
        <dbReference type="EMBL" id="CAX41240.1"/>
    </source>
</evidence>
<dbReference type="InterPro" id="IPR050391">
    <property type="entry name" value="Mito_Metabolite_Transporter"/>
</dbReference>
<evidence type="ECO:0000256" key="7">
    <source>
        <dbReference type="ARBA" id="ARBA00022737"/>
    </source>
</evidence>
<keyword evidence="6 10" id="KW-0812">Transmembrane</keyword>
<gene>
    <name evidence="12" type="ordered locus">Cd36_63600</name>
    <name evidence="13" type="ORF">CD36_63600</name>
</gene>
<evidence type="ECO:0000256" key="9">
    <source>
        <dbReference type="ARBA" id="ARBA00023136"/>
    </source>
</evidence>
<dbReference type="KEGG" id="cdu:CD36_63600"/>
<comment type="subcellular location">
    <subcellularLocation>
        <location evidence="2">Membrane</location>
        <topology evidence="2">Multi-pass membrane protein</topology>
    </subcellularLocation>
</comment>
<keyword evidence="9 10" id="KW-0472">Membrane</keyword>